<feature type="binding site" evidence="13">
    <location>
        <begin position="261"/>
        <end position="267"/>
    </location>
    <ligand>
        <name>S-adenosyl-L-methionine</name>
        <dbReference type="ChEBI" id="CHEBI:59789"/>
    </ligand>
</feature>
<dbReference type="PRINTS" id="PR02008">
    <property type="entry name" value="RCMTFAMILY"/>
</dbReference>
<dbReference type="EC" id="2.1.1.176" evidence="3"/>
<evidence type="ECO:0000256" key="3">
    <source>
        <dbReference type="ARBA" id="ARBA00012140"/>
    </source>
</evidence>
<dbReference type="InterPro" id="IPR023267">
    <property type="entry name" value="RCMT"/>
</dbReference>
<dbReference type="GO" id="GO:0003723">
    <property type="term" value="F:RNA binding"/>
    <property type="evidence" value="ECO:0007669"/>
    <property type="project" value="UniProtKB-UniRule"/>
</dbReference>
<keyword evidence="6 13" id="KW-0489">Methyltransferase</keyword>
<dbReference type="InterPro" id="IPR029063">
    <property type="entry name" value="SAM-dependent_MTases_sf"/>
</dbReference>
<evidence type="ECO:0000256" key="7">
    <source>
        <dbReference type="ARBA" id="ARBA00022679"/>
    </source>
</evidence>
<dbReference type="PANTHER" id="PTHR22807:SF53">
    <property type="entry name" value="RIBOSOMAL RNA SMALL SUBUNIT METHYLTRANSFERASE B-RELATED"/>
    <property type="match status" value="1"/>
</dbReference>
<dbReference type="RefSeq" id="WP_135271536.1">
    <property type="nucleotide sequence ID" value="NZ_SRIB01000011.1"/>
</dbReference>
<sequence length="446" mass="51483">MTNTREIILNILNESFDNFNFQKNTIENYLINIENQNDNRLIKETVYGIVKNLTLIDDIIDSYSKIKIKKLHKIVLNCLRIGVYQIIYLDRVPSYAIINDCVNLVKKYTHVGNAKFVNAILRNINSDKENIKESYSKLNLNYNTLALLYSFPEYIVKKWADDYGIEFTQYLLDSLNSKPKLNIRANTLKTTRDNLKGLLMKRGYDLEETKYSSVGLVVHNPDNLFKTLEFINGYFTVQDESSMLVTEIAGPKEKTLILDMCAAPGGKSTHIAEYLRDNATIIARDKSSNKVQLIKQNIERLNLKSIRTEIFDATKLDNELINKVDYCFVDAPCSGLGLIRRKPDIKWNRTIENIKELIELQSEILDVASKYVKIDGELIYSTCTINDDENIAQIKNFLINHPNYILVEFDNRFYELFNTAKDGYVQLFPNVHGTDGFFIAKLKRVV</sequence>
<dbReference type="NCBIfam" id="TIGR00563">
    <property type="entry name" value="rsmB"/>
    <property type="match status" value="1"/>
</dbReference>
<dbReference type="Gene3D" id="1.10.940.10">
    <property type="entry name" value="NusB-like"/>
    <property type="match status" value="1"/>
</dbReference>
<dbReference type="OrthoDB" id="9810297at2"/>
<dbReference type="Pfam" id="PF01029">
    <property type="entry name" value="NusB"/>
    <property type="match status" value="1"/>
</dbReference>
<evidence type="ECO:0000256" key="4">
    <source>
        <dbReference type="ARBA" id="ARBA00022490"/>
    </source>
</evidence>
<name>A0A4Z0D536_9FIRM</name>
<feature type="binding site" evidence="13">
    <location>
        <position position="312"/>
    </location>
    <ligand>
        <name>S-adenosyl-L-methionine</name>
        <dbReference type="ChEBI" id="CHEBI:59789"/>
    </ligand>
</feature>
<dbReference type="NCBIfam" id="NF011494">
    <property type="entry name" value="PRK14902.1"/>
    <property type="match status" value="1"/>
</dbReference>
<evidence type="ECO:0000313" key="16">
    <source>
        <dbReference type="Proteomes" id="UP000298381"/>
    </source>
</evidence>
<evidence type="ECO:0000256" key="12">
    <source>
        <dbReference type="ARBA" id="ARBA00047283"/>
    </source>
</evidence>
<comment type="subcellular location">
    <subcellularLocation>
        <location evidence="2">Cytoplasm</location>
    </subcellularLocation>
</comment>
<dbReference type="AlphaFoldDB" id="A0A4Z0D536"/>
<dbReference type="PANTHER" id="PTHR22807">
    <property type="entry name" value="NOP2 YEAST -RELATED NOL1/NOP2/FMU SUN DOMAIN-CONTAINING"/>
    <property type="match status" value="1"/>
</dbReference>
<comment type="caution">
    <text evidence="15">The sequence shown here is derived from an EMBL/GenBank/DDBJ whole genome shotgun (WGS) entry which is preliminary data.</text>
</comment>
<evidence type="ECO:0000313" key="15">
    <source>
        <dbReference type="EMBL" id="TFZ39572.1"/>
    </source>
</evidence>
<dbReference type="GO" id="GO:0008649">
    <property type="term" value="F:rRNA methyltransferase activity"/>
    <property type="evidence" value="ECO:0007669"/>
    <property type="project" value="InterPro"/>
</dbReference>
<evidence type="ECO:0000256" key="9">
    <source>
        <dbReference type="ARBA" id="ARBA00022884"/>
    </source>
</evidence>
<evidence type="ECO:0000256" key="2">
    <source>
        <dbReference type="ARBA" id="ARBA00004496"/>
    </source>
</evidence>
<evidence type="ECO:0000256" key="6">
    <source>
        <dbReference type="ARBA" id="ARBA00022603"/>
    </source>
</evidence>
<dbReference type="InterPro" id="IPR049560">
    <property type="entry name" value="MeTrfase_RsmB-F_NOP2_cat"/>
</dbReference>
<dbReference type="EMBL" id="SRIB01000011">
    <property type="protein sequence ID" value="TFZ39572.1"/>
    <property type="molecule type" value="Genomic_DNA"/>
</dbReference>
<dbReference type="InterPro" id="IPR035926">
    <property type="entry name" value="NusB-like_sf"/>
</dbReference>
<evidence type="ECO:0000256" key="10">
    <source>
        <dbReference type="ARBA" id="ARBA00030399"/>
    </source>
</evidence>
<dbReference type="InterPro" id="IPR006027">
    <property type="entry name" value="NusB_RsmB_TIM44"/>
</dbReference>
<keyword evidence="8 13" id="KW-0949">S-adenosyl-L-methionine</keyword>
<reference evidence="15 16" key="1">
    <citation type="submission" date="2019-03" db="EMBL/GenBank/DDBJ databases">
        <title>Draft genome sequence data and analysis of a Fermenting Bacterium, Soehngenia longevitae strain 1933PT, isolated from petroleum reservoir in Azerbaijan.</title>
        <authorList>
            <person name="Grouzdev D.S."/>
            <person name="Bidzhieva S.K."/>
            <person name="Sokolova D.S."/>
            <person name="Tourova T.P."/>
            <person name="Poltaraus A.B."/>
            <person name="Nazina T.N."/>
        </authorList>
    </citation>
    <scope>NUCLEOTIDE SEQUENCE [LARGE SCALE GENOMIC DNA]</scope>
    <source>
        <strain evidence="15 16">1933P</strain>
    </source>
</reference>
<feature type="binding site" evidence="13">
    <location>
        <position position="330"/>
    </location>
    <ligand>
        <name>S-adenosyl-L-methionine</name>
        <dbReference type="ChEBI" id="CHEBI:59789"/>
    </ligand>
</feature>
<dbReference type="Proteomes" id="UP000298381">
    <property type="component" value="Unassembled WGS sequence"/>
</dbReference>
<feature type="binding site" evidence="13">
    <location>
        <position position="285"/>
    </location>
    <ligand>
        <name>S-adenosyl-L-methionine</name>
        <dbReference type="ChEBI" id="CHEBI:59789"/>
    </ligand>
</feature>
<dbReference type="PROSITE" id="PS51686">
    <property type="entry name" value="SAM_MT_RSMB_NOP"/>
    <property type="match status" value="1"/>
</dbReference>
<comment type="similarity">
    <text evidence="13">Belongs to the class I-like SAM-binding methyltransferase superfamily. RsmB/NOP family.</text>
</comment>
<dbReference type="Gene3D" id="3.40.50.150">
    <property type="entry name" value="Vaccinia Virus protein VP39"/>
    <property type="match status" value="1"/>
</dbReference>
<keyword evidence="5" id="KW-0698">rRNA processing</keyword>
<dbReference type="CDD" id="cd02440">
    <property type="entry name" value="AdoMet_MTases"/>
    <property type="match status" value="1"/>
</dbReference>
<keyword evidence="9 13" id="KW-0694">RNA-binding</keyword>
<dbReference type="InterPro" id="IPR054728">
    <property type="entry name" value="RsmB-like_ferredoxin"/>
</dbReference>
<evidence type="ECO:0000256" key="1">
    <source>
        <dbReference type="ARBA" id="ARBA00002724"/>
    </source>
</evidence>
<evidence type="ECO:0000256" key="5">
    <source>
        <dbReference type="ARBA" id="ARBA00022552"/>
    </source>
</evidence>
<comment type="catalytic activity">
    <reaction evidence="12">
        <text>cytidine(967) in 16S rRNA + S-adenosyl-L-methionine = 5-methylcytidine(967) in 16S rRNA + S-adenosyl-L-homocysteine + H(+)</text>
        <dbReference type="Rhea" id="RHEA:42748"/>
        <dbReference type="Rhea" id="RHEA-COMP:10219"/>
        <dbReference type="Rhea" id="RHEA-COMP:10220"/>
        <dbReference type="ChEBI" id="CHEBI:15378"/>
        <dbReference type="ChEBI" id="CHEBI:57856"/>
        <dbReference type="ChEBI" id="CHEBI:59789"/>
        <dbReference type="ChEBI" id="CHEBI:74483"/>
        <dbReference type="ChEBI" id="CHEBI:82748"/>
        <dbReference type="EC" id="2.1.1.176"/>
    </reaction>
</comment>
<feature type="domain" description="SAM-dependent MTase RsmB/NOP-type" evidence="14">
    <location>
        <begin position="171"/>
        <end position="445"/>
    </location>
</feature>
<dbReference type="Pfam" id="PF01189">
    <property type="entry name" value="Methyltr_RsmB-F"/>
    <property type="match status" value="1"/>
</dbReference>
<keyword evidence="4" id="KW-0963">Cytoplasm</keyword>
<dbReference type="SUPFAM" id="SSF48013">
    <property type="entry name" value="NusB-like"/>
    <property type="match status" value="1"/>
</dbReference>
<evidence type="ECO:0000256" key="8">
    <source>
        <dbReference type="ARBA" id="ARBA00022691"/>
    </source>
</evidence>
<evidence type="ECO:0000256" key="11">
    <source>
        <dbReference type="ARBA" id="ARBA00031088"/>
    </source>
</evidence>
<protein>
    <recommendedName>
        <fullName evidence="3">16S rRNA (cytosine(967)-C(5))-methyltransferase</fullName>
        <ecNumber evidence="3">2.1.1.176</ecNumber>
    </recommendedName>
    <alternativeName>
        <fullName evidence="10">16S rRNA m5C967 methyltransferase</fullName>
    </alternativeName>
    <alternativeName>
        <fullName evidence="11">rRNA (cytosine-C(5)-)-methyltransferase RsmB</fullName>
    </alternativeName>
</protein>
<feature type="active site" description="Nucleophile" evidence="13">
    <location>
        <position position="383"/>
    </location>
</feature>
<proteinExistence type="inferred from homology"/>
<evidence type="ECO:0000256" key="13">
    <source>
        <dbReference type="PROSITE-ProRule" id="PRU01023"/>
    </source>
</evidence>
<keyword evidence="7 13" id="KW-0808">Transferase</keyword>
<dbReference type="GO" id="GO:0005737">
    <property type="term" value="C:cytoplasm"/>
    <property type="evidence" value="ECO:0007669"/>
    <property type="project" value="UniProtKB-SubCell"/>
</dbReference>
<dbReference type="InterPro" id="IPR001678">
    <property type="entry name" value="MeTrfase_RsmB-F_NOP2_dom"/>
</dbReference>
<keyword evidence="16" id="KW-1185">Reference proteome</keyword>
<comment type="function">
    <text evidence="1">Specifically methylates the cytosine at position 967 (m5C967) of 16S rRNA.</text>
</comment>
<dbReference type="SUPFAM" id="SSF53335">
    <property type="entry name" value="S-adenosyl-L-methionine-dependent methyltransferases"/>
    <property type="match status" value="1"/>
</dbReference>
<evidence type="ECO:0000259" key="14">
    <source>
        <dbReference type="PROSITE" id="PS51686"/>
    </source>
</evidence>
<dbReference type="Gene3D" id="3.30.70.1170">
    <property type="entry name" value="Sun protein, domain 3"/>
    <property type="match status" value="1"/>
</dbReference>
<dbReference type="FunFam" id="3.40.50.150:FF:000022">
    <property type="entry name" value="Ribosomal RNA small subunit methyltransferase B"/>
    <property type="match status" value="1"/>
</dbReference>
<organism evidence="15 16">
    <name type="scientific">Soehngenia longivitae</name>
    <dbReference type="NCBI Taxonomy" id="2562294"/>
    <lineage>
        <taxon>Bacteria</taxon>
        <taxon>Bacillati</taxon>
        <taxon>Bacillota</taxon>
        <taxon>Tissierellia</taxon>
        <taxon>Tissierellales</taxon>
        <taxon>Tissierellaceae</taxon>
        <taxon>Soehngenia</taxon>
    </lineage>
</organism>
<dbReference type="GO" id="GO:0006355">
    <property type="term" value="P:regulation of DNA-templated transcription"/>
    <property type="evidence" value="ECO:0007669"/>
    <property type="project" value="InterPro"/>
</dbReference>
<dbReference type="Pfam" id="PF22458">
    <property type="entry name" value="RsmF-B_ferredox"/>
    <property type="match status" value="1"/>
</dbReference>
<accession>A0A4Z0D536</accession>
<dbReference type="InterPro" id="IPR004573">
    <property type="entry name" value="rRNA_ssu_MeTfrase_B"/>
</dbReference>
<gene>
    <name evidence="15" type="primary">rsmB</name>
    <name evidence="15" type="ORF">E4100_08080</name>
</gene>